<evidence type="ECO:0000313" key="2">
    <source>
        <dbReference type="Proteomes" id="UP000003208"/>
    </source>
</evidence>
<gene>
    <name evidence="1" type="ORF">KYE_16578</name>
</gene>
<dbReference type="AlphaFoldDB" id="G6YWQ2"/>
<dbReference type="Proteomes" id="UP000003208">
    <property type="component" value="Unassembled WGS sequence"/>
</dbReference>
<reference evidence="1 2" key="1">
    <citation type="journal article" date="2012" name="J. Bacteriol.">
        <title>Genome sequence of deep-sea manganese-oxidizing bacterium Marinobacter manganoxydans MnI7-9.</title>
        <authorList>
            <person name="Wang H."/>
            <person name="Li H."/>
            <person name="Shao Z."/>
            <person name="Liao S."/>
            <person name="Johnstone L."/>
            <person name="Rensing C."/>
            <person name="Wang G."/>
        </authorList>
    </citation>
    <scope>NUCLEOTIDE SEQUENCE [LARGE SCALE GENOMIC DNA]</scope>
    <source>
        <strain evidence="1 2">MnI7-9</strain>
    </source>
</reference>
<proteinExistence type="predicted"/>
<protein>
    <submittedName>
        <fullName evidence="1">Uncharacterized protein</fullName>
    </submittedName>
</protein>
<dbReference type="RefSeq" id="WP_008175487.1">
    <property type="nucleotide sequence ID" value="NZ_AGTR01000080.1"/>
</dbReference>
<dbReference type="EMBL" id="AGTR01000080">
    <property type="protein sequence ID" value="EHJ03446.1"/>
    <property type="molecule type" value="Genomic_DNA"/>
</dbReference>
<accession>G6YWQ2</accession>
<dbReference type="PATRIC" id="fig|1094979.3.peg.3209"/>
<keyword evidence="2" id="KW-1185">Reference proteome</keyword>
<sequence>MTEFNDTVKESSYDDEMSRAFDQTLPKLVASAGISSTRIAFKRRSGATVTIELEHDNQYHRAIFKTFYASSQTSWFRNLTERSQIDRFETFKGFVNWLNNTEHETFEVRRYQCLKDYESSKMNDEGCKSSPIKSLIPAFKAGLGSKSLTEEEYSFMTTLLRLSKAARNANPEPYTLTDWLALPWLRSILGEHKYLSLESPSRLLTSFRVTVAATLSYLLEVRARWQKQALGMTEPQLSQNSWFESWNINVLQRCGAFEAHGEPADDLTRLLLLDFTRPDKQAQIKLLIAREGLGGLRRKPYVDGKPTRPWQPPALFHPDYQHSYSPLEECLMAWLVACETVQPTDINKLKTTDYAYEHNSSGRLIAMQCRYYKGRAGSSREPAMLMASDCWTKAQYAYINGLPYAGRLFSFDVSRQKPMPNITENPNSISRHTDMILLWNLWQLPQLQSRIANATKAVGTPTIFLDAVLALKEGSETWHSNTGKSNGTLENYRNSVSRPLPTVLFSLTHIKTTAVHAGSDQYREGDLINHHSHTSRTEKHSYLTDANKDFVNRAGRITRLILNDLENVVYQPSVSSMANALKDLELRSRVIDATGSDNAQVQTLYPPSKQHETDGLIIVPDTVEQALMFIHAIDQAENKYKQLLTVRPDWVERTLLVQLEWMTRTLQKMRSESAAREQYRNLKPHLPPMFDHFLETQE</sequence>
<organism evidence="1 2">
    <name type="scientific">Marinobacter manganoxydans MnI7-9</name>
    <dbReference type="NCBI Taxonomy" id="1094979"/>
    <lineage>
        <taxon>Bacteria</taxon>
        <taxon>Pseudomonadati</taxon>
        <taxon>Pseudomonadota</taxon>
        <taxon>Gammaproteobacteria</taxon>
        <taxon>Pseudomonadales</taxon>
        <taxon>Marinobacteraceae</taxon>
        <taxon>Marinobacter</taxon>
    </lineage>
</organism>
<name>G6YWQ2_9GAMM</name>
<evidence type="ECO:0000313" key="1">
    <source>
        <dbReference type="EMBL" id="EHJ03446.1"/>
    </source>
</evidence>